<feature type="region of interest" description="Disordered" evidence="2">
    <location>
        <begin position="390"/>
        <end position="410"/>
    </location>
</feature>
<reference evidence="3 4" key="1">
    <citation type="submission" date="2016-04" db="EMBL/GenBank/DDBJ databases">
        <title>A degradative enzymes factory behind the ericoid mycorrhizal symbiosis.</title>
        <authorList>
            <consortium name="DOE Joint Genome Institute"/>
            <person name="Martino E."/>
            <person name="Morin E."/>
            <person name="Grelet G."/>
            <person name="Kuo A."/>
            <person name="Kohler A."/>
            <person name="Daghino S."/>
            <person name="Barry K."/>
            <person name="Choi C."/>
            <person name="Cichocki N."/>
            <person name="Clum A."/>
            <person name="Copeland A."/>
            <person name="Hainaut M."/>
            <person name="Haridas S."/>
            <person name="Labutti K."/>
            <person name="Lindquist E."/>
            <person name="Lipzen A."/>
            <person name="Khouja H.-R."/>
            <person name="Murat C."/>
            <person name="Ohm R."/>
            <person name="Olson A."/>
            <person name="Spatafora J."/>
            <person name="Veneault-Fourrey C."/>
            <person name="Henrissat B."/>
            <person name="Grigoriev I."/>
            <person name="Martin F."/>
            <person name="Perotto S."/>
        </authorList>
    </citation>
    <scope>NUCLEOTIDE SEQUENCE [LARGE SCALE GENOMIC DNA]</scope>
    <source>
        <strain evidence="3 4">F</strain>
    </source>
</reference>
<dbReference type="PANTHER" id="PTHR23159:SF31">
    <property type="entry name" value="CENTROSOME-ASSOCIATED PROTEIN CEP250 ISOFORM X1"/>
    <property type="match status" value="1"/>
</dbReference>
<feature type="coiled-coil region" evidence="1">
    <location>
        <begin position="105"/>
        <end position="353"/>
    </location>
</feature>
<dbReference type="EMBL" id="KZ613958">
    <property type="protein sequence ID" value="PMD32670.1"/>
    <property type="molecule type" value="Genomic_DNA"/>
</dbReference>
<dbReference type="OrthoDB" id="3561956at2759"/>
<keyword evidence="1" id="KW-0175">Coiled coil</keyword>
<sequence>MVFVVRTRLKQQTRFQSSEHLRYARANLKPQTPFNKTSEALFDPPSHQSYKVNNSHAQIPTMKEPDLTLRAQSLPNLPSTPPAEKVELTPLDEEAEEVAICHAMLATLRTKNAKIRDLNQQLQHQLALSASQDDALQKSKQELDVAEKSLEQVRDGAKETRTEFTKLKKDHSQKQAEICRLNETIQRLEREKLELKESAGQKSAMANNILEEQLSVVKRRRDCLETEVELLRKVKADTDIAKTRLEKEKKLLVSEMESLTKERDEVKEEKQALLSKVRGFDVAKQDLVDLVAKRERTIDEKLQDIENLEFDIRRIREERDKYRDRVHRRVEDNDELEGELNGLKRKLDNINAAILAPVNVELPPAKRPRTPQSTKRDIVAVCPRAMAVGSPDSHRSVLMSSPTDGRQPRVPGNEFFSTVNILHCTDAAPCNEDPMRCFPFSIITFHLNPHHLRPFPDTASPNMESTAPPPSIPQVNPEHPQHGSLSKSPTTTESTTFPDPVSQLQWIIDTQGLDFTAKQRPETIKTTIGVLHKRHEEVMREKESKILGLEFQLITSTNEKAKQEEKIVQLEKEKDKLCQENMGLKRENAAVVELRELVHRATGVIEEQDQNIHNLQVEITEAKKSLKSAREVNMSLRGRVEGQLRRNRRIAKTLLATVMELDSDVAIPGKQRPFSERQVLEGTSPRPSEPSIGELYYPKSTSNNRVLCFMEDSEGDEDTLTSNSVATTFPLATTHASRDPSQRSIKTAFFAPLTRDPMLSYEEMALDNIDFDSTQFMVQKFL</sequence>
<accession>A0A2J6R2C4</accession>
<organism evidence="3 4">
    <name type="scientific">Hyaloscypha variabilis (strain UAMH 11265 / GT02V1 / F)</name>
    <name type="common">Meliniomyces variabilis</name>
    <dbReference type="NCBI Taxonomy" id="1149755"/>
    <lineage>
        <taxon>Eukaryota</taxon>
        <taxon>Fungi</taxon>
        <taxon>Dikarya</taxon>
        <taxon>Ascomycota</taxon>
        <taxon>Pezizomycotina</taxon>
        <taxon>Leotiomycetes</taxon>
        <taxon>Helotiales</taxon>
        <taxon>Hyaloscyphaceae</taxon>
        <taxon>Hyaloscypha</taxon>
        <taxon>Hyaloscypha variabilis</taxon>
    </lineage>
</organism>
<dbReference type="AlphaFoldDB" id="A0A2J6R2C4"/>
<feature type="coiled-coil region" evidence="1">
    <location>
        <begin position="553"/>
        <end position="632"/>
    </location>
</feature>
<feature type="compositionally biased region" description="Polar residues" evidence="2">
    <location>
        <begin position="483"/>
        <end position="498"/>
    </location>
</feature>
<evidence type="ECO:0000256" key="1">
    <source>
        <dbReference type="SAM" id="Coils"/>
    </source>
</evidence>
<evidence type="ECO:0000313" key="4">
    <source>
        <dbReference type="Proteomes" id="UP000235786"/>
    </source>
</evidence>
<feature type="region of interest" description="Disordered" evidence="2">
    <location>
        <begin position="456"/>
        <end position="498"/>
    </location>
</feature>
<dbReference type="Proteomes" id="UP000235786">
    <property type="component" value="Unassembled WGS sequence"/>
</dbReference>
<dbReference type="PANTHER" id="PTHR23159">
    <property type="entry name" value="CENTROSOMAL PROTEIN 2"/>
    <property type="match status" value="1"/>
</dbReference>
<keyword evidence="4" id="KW-1185">Reference proteome</keyword>
<feature type="region of interest" description="Disordered" evidence="2">
    <location>
        <begin position="670"/>
        <end position="692"/>
    </location>
</feature>
<evidence type="ECO:0000256" key="2">
    <source>
        <dbReference type="SAM" id="MobiDB-lite"/>
    </source>
</evidence>
<gene>
    <name evidence="3" type="ORF">L207DRAFT_535971</name>
</gene>
<protein>
    <submittedName>
        <fullName evidence="3">Uncharacterized protein</fullName>
    </submittedName>
</protein>
<proteinExistence type="predicted"/>
<name>A0A2J6R2C4_HYAVF</name>
<evidence type="ECO:0000313" key="3">
    <source>
        <dbReference type="EMBL" id="PMD32670.1"/>
    </source>
</evidence>